<feature type="transmembrane region" description="Helical" evidence="1">
    <location>
        <begin position="91"/>
        <end position="109"/>
    </location>
</feature>
<dbReference type="Proteomes" id="UP000030341">
    <property type="component" value="Chromosome 2"/>
</dbReference>
<feature type="transmembrane region" description="Helical" evidence="1">
    <location>
        <begin position="62"/>
        <end position="79"/>
    </location>
</feature>
<dbReference type="HOGENOM" id="CLU_1987951_0_0_6"/>
<dbReference type="AlphaFoldDB" id="A0A0A7ELI9"/>
<evidence type="ECO:0000313" key="3">
    <source>
        <dbReference type="Proteomes" id="UP000030341"/>
    </source>
</evidence>
<dbReference type="KEGG" id="pseo:OM33_17775"/>
<keyword evidence="1" id="KW-0472">Membrane</keyword>
<sequence>MALSLKQYVKRRNGVPLGASGSLTNMLKNALGAKNFSQFWLYWNPIWGYYLATKIQKPLTQLLPHSIALILTFSISGLLHDLAVSFIKKEVFFVCTPWFCVMSLVVIASHKLSMDVSKFPFIIRAFIHSSTVIICYWVSYFTLQLM</sequence>
<keyword evidence="3" id="KW-1185">Reference proteome</keyword>
<dbReference type="eggNOG" id="ENOG5032UMW">
    <property type="taxonomic scope" value="Bacteria"/>
</dbReference>
<organism evidence="2 3">
    <name type="scientific">Pseudoalteromonas piratica</name>
    <dbReference type="NCBI Taxonomy" id="1348114"/>
    <lineage>
        <taxon>Bacteria</taxon>
        <taxon>Pseudomonadati</taxon>
        <taxon>Pseudomonadota</taxon>
        <taxon>Gammaproteobacteria</taxon>
        <taxon>Alteromonadales</taxon>
        <taxon>Pseudoalteromonadaceae</taxon>
        <taxon>Pseudoalteromonas</taxon>
    </lineage>
</organism>
<keyword evidence="1" id="KW-1133">Transmembrane helix</keyword>
<name>A0A0A7ELI9_9GAMM</name>
<proteinExistence type="predicted"/>
<feature type="transmembrane region" description="Helical" evidence="1">
    <location>
        <begin position="121"/>
        <end position="143"/>
    </location>
</feature>
<dbReference type="OrthoDB" id="6269570at2"/>
<dbReference type="RefSeq" id="WP_040135577.1">
    <property type="nucleotide sequence ID" value="NZ_CP009889.1"/>
</dbReference>
<reference evidence="2 3" key="1">
    <citation type="submission" date="2014-11" db="EMBL/GenBank/DDBJ databases">
        <title>Complete Genome Sequence of Pseudoalteromonas sp. Strain OCN003 Isolated from Kaneohe Bay, Oahu, Hawaii.</title>
        <authorList>
            <person name="Beurmann S."/>
            <person name="Videau P."/>
            <person name="Ushijima B."/>
            <person name="Smith A.M."/>
            <person name="Aeby G.S."/>
            <person name="Callahan S.M."/>
            <person name="Belcaid M."/>
        </authorList>
    </citation>
    <scope>NUCLEOTIDE SEQUENCE [LARGE SCALE GENOMIC DNA]</scope>
    <source>
        <strain evidence="2 3">OCN003</strain>
    </source>
</reference>
<keyword evidence="1" id="KW-0812">Transmembrane</keyword>
<keyword evidence="2" id="KW-0808">Transferase</keyword>
<evidence type="ECO:0000256" key="1">
    <source>
        <dbReference type="SAM" id="Phobius"/>
    </source>
</evidence>
<accession>A0A0A7ELI9</accession>
<keyword evidence="2" id="KW-0012">Acyltransferase</keyword>
<dbReference type="GO" id="GO:0016746">
    <property type="term" value="F:acyltransferase activity"/>
    <property type="evidence" value="ECO:0007669"/>
    <property type="project" value="UniProtKB-KW"/>
</dbReference>
<gene>
    <name evidence="2" type="ORF">OM33_17775</name>
</gene>
<evidence type="ECO:0000313" key="2">
    <source>
        <dbReference type="EMBL" id="AIY66936.1"/>
    </source>
</evidence>
<protein>
    <submittedName>
        <fullName evidence="2">Acyltransferase</fullName>
    </submittedName>
</protein>
<dbReference type="EMBL" id="CP009889">
    <property type="protein sequence ID" value="AIY66936.1"/>
    <property type="molecule type" value="Genomic_DNA"/>
</dbReference>
<dbReference type="STRING" id="1348114.OM33_17775"/>